<evidence type="ECO:0000256" key="8">
    <source>
        <dbReference type="ARBA" id="ARBA00023306"/>
    </source>
</evidence>
<dbReference type="PANTHER" id="PTHR15459">
    <property type="entry name" value="POLYAMINE-MODULATED FACTOR 1"/>
    <property type="match status" value="1"/>
</dbReference>
<dbReference type="GO" id="GO:0000444">
    <property type="term" value="C:MIS12/MIND type complex"/>
    <property type="evidence" value="ECO:0007669"/>
    <property type="project" value="InterPro"/>
</dbReference>
<dbReference type="GO" id="GO:0007059">
    <property type="term" value="P:chromosome segregation"/>
    <property type="evidence" value="ECO:0007669"/>
    <property type="project" value="TreeGrafter"/>
</dbReference>
<evidence type="ECO:0000313" key="12">
    <source>
        <dbReference type="Proteomes" id="UP000478008"/>
    </source>
</evidence>
<evidence type="ECO:0000256" key="9">
    <source>
        <dbReference type="ARBA" id="ARBA00023328"/>
    </source>
</evidence>
<dbReference type="InterPro" id="IPR007128">
    <property type="entry name" value="PMF1/Nnf1"/>
</dbReference>
<comment type="subcellular location">
    <subcellularLocation>
        <location evidence="2">Chromosome</location>
        <location evidence="2">Centromere</location>
        <location evidence="2">Kinetochore</location>
    </subcellularLocation>
    <subcellularLocation>
        <location evidence="1">Nucleus</location>
    </subcellularLocation>
</comment>
<keyword evidence="7" id="KW-0539">Nucleus</keyword>
<gene>
    <name evidence="11" type="ORF">DEBR0S2_01926G</name>
</gene>
<dbReference type="EMBL" id="CABFWN010000002">
    <property type="protein sequence ID" value="VUG17237.1"/>
    <property type="molecule type" value="Genomic_DNA"/>
</dbReference>
<keyword evidence="9" id="KW-0137">Centromere</keyword>
<protein>
    <submittedName>
        <fullName evidence="11">DEBR0S2_01926g1_1</fullName>
    </submittedName>
</protein>
<reference evidence="11 12" key="1">
    <citation type="submission" date="2019-07" db="EMBL/GenBank/DDBJ databases">
        <authorList>
            <person name="Friedrich A."/>
            <person name="Schacherer J."/>
        </authorList>
    </citation>
    <scope>NUCLEOTIDE SEQUENCE [LARGE SCALE GENOMIC DNA]</scope>
</reference>
<dbReference type="AlphaFoldDB" id="A0A7D9CW63"/>
<evidence type="ECO:0000256" key="5">
    <source>
        <dbReference type="ARBA" id="ARBA00022776"/>
    </source>
</evidence>
<evidence type="ECO:0000256" key="3">
    <source>
        <dbReference type="ARBA" id="ARBA00022454"/>
    </source>
</evidence>
<evidence type="ECO:0000256" key="1">
    <source>
        <dbReference type="ARBA" id="ARBA00004123"/>
    </source>
</evidence>
<dbReference type="Proteomes" id="UP000478008">
    <property type="component" value="Unassembled WGS sequence"/>
</dbReference>
<evidence type="ECO:0000256" key="4">
    <source>
        <dbReference type="ARBA" id="ARBA00022618"/>
    </source>
</evidence>
<evidence type="ECO:0000256" key="10">
    <source>
        <dbReference type="SAM" id="MobiDB-lite"/>
    </source>
</evidence>
<name>A0A7D9CW63_DEKBR</name>
<keyword evidence="6" id="KW-0995">Kinetochore</keyword>
<evidence type="ECO:0000256" key="7">
    <source>
        <dbReference type="ARBA" id="ARBA00023242"/>
    </source>
</evidence>
<organism evidence="11 12">
    <name type="scientific">Dekkera bruxellensis</name>
    <name type="common">Brettanomyces custersii</name>
    <dbReference type="NCBI Taxonomy" id="5007"/>
    <lineage>
        <taxon>Eukaryota</taxon>
        <taxon>Fungi</taxon>
        <taxon>Dikarya</taxon>
        <taxon>Ascomycota</taxon>
        <taxon>Saccharomycotina</taxon>
        <taxon>Pichiomycetes</taxon>
        <taxon>Pichiales</taxon>
        <taxon>Pichiaceae</taxon>
        <taxon>Brettanomyces</taxon>
    </lineage>
</organism>
<dbReference type="PANTHER" id="PTHR15459:SF3">
    <property type="entry name" value="POLYAMINE-MODULATED FACTOR 1"/>
    <property type="match status" value="1"/>
</dbReference>
<dbReference type="Pfam" id="PF03980">
    <property type="entry name" value="Nnf1"/>
    <property type="match status" value="1"/>
</dbReference>
<proteinExistence type="predicted"/>
<keyword evidence="12" id="KW-1185">Reference proteome</keyword>
<accession>A0A7D9CW63</accession>
<dbReference type="GO" id="GO:0005634">
    <property type="term" value="C:nucleus"/>
    <property type="evidence" value="ECO:0007669"/>
    <property type="project" value="UniProtKB-SubCell"/>
</dbReference>
<feature type="region of interest" description="Disordered" evidence="10">
    <location>
        <begin position="1"/>
        <end position="37"/>
    </location>
</feature>
<evidence type="ECO:0000313" key="11">
    <source>
        <dbReference type="EMBL" id="VUG17237.1"/>
    </source>
</evidence>
<keyword evidence="3" id="KW-0158">Chromosome</keyword>
<keyword evidence="4" id="KW-0132">Cell division</keyword>
<evidence type="ECO:0000256" key="2">
    <source>
        <dbReference type="ARBA" id="ARBA00004629"/>
    </source>
</evidence>
<feature type="compositionally biased region" description="Basic residues" evidence="10">
    <location>
        <begin position="18"/>
        <end position="36"/>
    </location>
</feature>
<keyword evidence="8" id="KW-0131">Cell cycle</keyword>
<sequence>MASGKGKAGSKGQPRRPELRRRGKKVAKSVHPKSRREKGGVEYVRFSGLEKAAEFALSETLRKLTLQRMEECYPDIEPEVLEYIRKQTIEVWRKKAEAECGQIYTVRDLKSKLDALDEIVSDARDRQSRRDPDVLHMDRVKPEEVVQSQLIALKEQAIRKSTKSLNSLRYHKKILLRELERVSRGVEAGCEELDGVIGELGDLNSSQQEPDDGQFEKLIEYAVDGGRAGR</sequence>
<evidence type="ECO:0000256" key="6">
    <source>
        <dbReference type="ARBA" id="ARBA00022838"/>
    </source>
</evidence>
<dbReference type="GO" id="GO:0051301">
    <property type="term" value="P:cell division"/>
    <property type="evidence" value="ECO:0007669"/>
    <property type="project" value="UniProtKB-KW"/>
</dbReference>
<keyword evidence="5" id="KW-0498">Mitosis</keyword>